<dbReference type="EMBL" id="JADGJW010000811">
    <property type="protein sequence ID" value="KAJ3211832.1"/>
    <property type="molecule type" value="Genomic_DNA"/>
</dbReference>
<keyword evidence="11" id="KW-1185">Reference proteome</keyword>
<dbReference type="Pfam" id="PF01138">
    <property type="entry name" value="RNase_PH"/>
    <property type="match status" value="1"/>
</dbReference>
<evidence type="ECO:0000256" key="3">
    <source>
        <dbReference type="ARBA" id="ARBA00006678"/>
    </source>
</evidence>
<comment type="caution">
    <text evidence="10">The sequence shown here is derived from an EMBL/GenBank/DDBJ whole genome shotgun (WGS) entry which is preliminary data.</text>
</comment>
<accession>A0AAD5TVX6</accession>
<proteinExistence type="inferred from homology"/>
<dbReference type="SUPFAM" id="SSF54211">
    <property type="entry name" value="Ribosomal protein S5 domain 2-like"/>
    <property type="match status" value="1"/>
</dbReference>
<dbReference type="FunFam" id="3.30.230.70:FF:000004">
    <property type="entry name" value="Exosome complex component Rrp41"/>
    <property type="match status" value="1"/>
</dbReference>
<evidence type="ECO:0000256" key="7">
    <source>
        <dbReference type="ARBA" id="ARBA00077929"/>
    </source>
</evidence>
<dbReference type="GO" id="GO:0005730">
    <property type="term" value="C:nucleolus"/>
    <property type="evidence" value="ECO:0007669"/>
    <property type="project" value="UniProtKB-SubCell"/>
</dbReference>
<dbReference type="GO" id="GO:0071028">
    <property type="term" value="P:nuclear mRNA surveillance"/>
    <property type="evidence" value="ECO:0007669"/>
    <property type="project" value="TreeGrafter"/>
</dbReference>
<dbReference type="Gene3D" id="3.30.230.70">
    <property type="entry name" value="GHMP Kinase, N-terminal domain"/>
    <property type="match status" value="1"/>
</dbReference>
<comment type="subcellular location">
    <subcellularLocation>
        <location evidence="1">Cytoplasm</location>
    </subcellularLocation>
    <subcellularLocation>
        <location evidence="2">Nucleus</location>
        <location evidence="2">Nucleolus</location>
    </subcellularLocation>
</comment>
<dbReference type="GO" id="GO:0000177">
    <property type="term" value="C:cytoplasmic exosome (RNase complex)"/>
    <property type="evidence" value="ECO:0007669"/>
    <property type="project" value="TreeGrafter"/>
</dbReference>
<comment type="subunit">
    <text evidence="6">Component of the RNA exosome complex. Specifically part of the catalytically inactive RNA exosome core complex (Exo-9) which may associate with the catalytic subunits RRP6 and DIS3 in cytoplasmic- and nuclear-specific RNA exosome complex forms. Exo-9 is formed by a hexameric base ring of RNase PH domain-containing subunits and a cap ring consisting of CSL4, RRP4 and RRP40.</text>
</comment>
<dbReference type="InterPro" id="IPR050080">
    <property type="entry name" value="RNase_PH"/>
</dbReference>
<keyword evidence="5" id="KW-0271">Exosome</keyword>
<dbReference type="GO" id="GO:0000176">
    <property type="term" value="C:nuclear exosome (RNase complex)"/>
    <property type="evidence" value="ECO:0007669"/>
    <property type="project" value="TreeGrafter"/>
</dbReference>
<evidence type="ECO:0000256" key="4">
    <source>
        <dbReference type="ARBA" id="ARBA00022490"/>
    </source>
</evidence>
<dbReference type="SUPFAM" id="SSF55666">
    <property type="entry name" value="Ribonuclease PH domain 2-like"/>
    <property type="match status" value="1"/>
</dbReference>
<keyword evidence="4" id="KW-0963">Cytoplasm</keyword>
<dbReference type="InterPro" id="IPR029416">
    <property type="entry name" value="CFAP300"/>
</dbReference>
<dbReference type="InterPro" id="IPR036345">
    <property type="entry name" value="ExoRNase_PH_dom2_sf"/>
</dbReference>
<protein>
    <recommendedName>
        <fullName evidence="7">Ribosomal RNA-processing protein 41</fullName>
    </recommendedName>
</protein>
<comment type="similarity">
    <text evidence="3">Belongs to the RNase PH family.</text>
</comment>
<evidence type="ECO:0000256" key="1">
    <source>
        <dbReference type="ARBA" id="ARBA00004496"/>
    </source>
</evidence>
<name>A0AAD5TVX6_9FUNG</name>
<evidence type="ECO:0000313" key="10">
    <source>
        <dbReference type="EMBL" id="KAJ3211832.1"/>
    </source>
</evidence>
<dbReference type="AlphaFoldDB" id="A0AAD5TVX6"/>
<dbReference type="GO" id="GO:0003723">
    <property type="term" value="F:RNA binding"/>
    <property type="evidence" value="ECO:0007669"/>
    <property type="project" value="TreeGrafter"/>
</dbReference>
<dbReference type="InterPro" id="IPR015847">
    <property type="entry name" value="ExoRNase_PH_dom2"/>
</dbReference>
<reference evidence="10" key="1">
    <citation type="submission" date="2020-05" db="EMBL/GenBank/DDBJ databases">
        <title>Phylogenomic resolution of chytrid fungi.</title>
        <authorList>
            <person name="Stajich J.E."/>
            <person name="Amses K."/>
            <person name="Simmons R."/>
            <person name="Seto K."/>
            <person name="Myers J."/>
            <person name="Bonds A."/>
            <person name="Quandt C.A."/>
            <person name="Barry K."/>
            <person name="Liu P."/>
            <person name="Grigoriev I."/>
            <person name="Longcore J.E."/>
            <person name="James T.Y."/>
        </authorList>
    </citation>
    <scope>NUCLEOTIDE SEQUENCE</scope>
    <source>
        <strain evidence="10">JEL0476</strain>
    </source>
</reference>
<feature type="domain" description="Exoribonuclease phosphorolytic" evidence="8">
    <location>
        <begin position="21"/>
        <end position="151"/>
    </location>
</feature>
<dbReference type="PANTHER" id="PTHR11953">
    <property type="entry name" value="EXOSOME COMPLEX COMPONENT"/>
    <property type="match status" value="1"/>
</dbReference>
<dbReference type="GO" id="GO:0071051">
    <property type="term" value="P:poly(A)-dependent snoRNA 3'-end processing"/>
    <property type="evidence" value="ECO:0007669"/>
    <property type="project" value="TreeGrafter"/>
</dbReference>
<evidence type="ECO:0000259" key="9">
    <source>
        <dbReference type="Pfam" id="PF03725"/>
    </source>
</evidence>
<sequence length="436" mass="48705">MYKSNIVSPEGLRIDGRRPTELRRIQCKTSVFSEADGSAYIQQGNTKCFATVFGPREISRKSTPKQEKAILNVKFSTASFSTGQRKKQQKMDKRLLELASTIKKIFENVIMVGQFPRSEVDISLQILQIDGGTLHVAINATTLALIDAGIPMLDYVLACSAGFVDDQAILDLNITEENADVPTLTLALLPKSGKVAMTGLESRIHLDNLEQVISLATDGCLQLFSFLDNAIRDNVKELAMKSLTKCSQDRWGTLGKVSGVLMEETSHSVTSLDFFDVIYKSDIVRPNGDIRKCLDEYIDPPGFLISDELRKCLAMEASEVYPIFTQEERKEFIFHVFKSLCLGGKICQYEDNISSYLEATKLVYKDLISVRKNAKTGDLEVSSHVFKIYGFNQVSKSPLFPMDHPQNFCYLSIKGVDGKGAKVVDVFYHASDTFYQ</sequence>
<dbReference type="InterPro" id="IPR001247">
    <property type="entry name" value="ExoRNase_PH_dom1"/>
</dbReference>
<evidence type="ECO:0000259" key="8">
    <source>
        <dbReference type="Pfam" id="PF01138"/>
    </source>
</evidence>
<dbReference type="PANTHER" id="PTHR11953:SF0">
    <property type="entry name" value="EXOSOME COMPLEX COMPONENT RRP41"/>
    <property type="match status" value="1"/>
</dbReference>
<dbReference type="InterPro" id="IPR020568">
    <property type="entry name" value="Ribosomal_Su5_D2-typ_SF"/>
</dbReference>
<feature type="domain" description="Exoribonuclease phosphorolytic" evidence="9">
    <location>
        <begin position="154"/>
        <end position="218"/>
    </location>
</feature>
<dbReference type="Pfam" id="PF14926">
    <property type="entry name" value="CFAP300"/>
    <property type="match status" value="1"/>
</dbReference>
<gene>
    <name evidence="10" type="primary">EXOSC4</name>
    <name evidence="10" type="ORF">HK099_007915</name>
</gene>
<dbReference type="GO" id="GO:0016075">
    <property type="term" value="P:rRNA catabolic process"/>
    <property type="evidence" value="ECO:0007669"/>
    <property type="project" value="TreeGrafter"/>
</dbReference>
<dbReference type="Pfam" id="PF03725">
    <property type="entry name" value="RNase_PH_C"/>
    <property type="match status" value="1"/>
</dbReference>
<evidence type="ECO:0000256" key="6">
    <source>
        <dbReference type="ARBA" id="ARBA00063066"/>
    </source>
</evidence>
<dbReference type="Proteomes" id="UP001211065">
    <property type="component" value="Unassembled WGS sequence"/>
</dbReference>
<evidence type="ECO:0000256" key="5">
    <source>
        <dbReference type="ARBA" id="ARBA00022835"/>
    </source>
</evidence>
<evidence type="ECO:0000256" key="2">
    <source>
        <dbReference type="ARBA" id="ARBA00004604"/>
    </source>
</evidence>
<dbReference type="GO" id="GO:0034475">
    <property type="term" value="P:U4 snRNA 3'-end processing"/>
    <property type="evidence" value="ECO:0007669"/>
    <property type="project" value="TreeGrafter"/>
</dbReference>
<dbReference type="InterPro" id="IPR027408">
    <property type="entry name" value="PNPase/RNase_PH_dom_sf"/>
</dbReference>
<dbReference type="CDD" id="cd11370">
    <property type="entry name" value="RNase_PH_RRP41"/>
    <property type="match status" value="1"/>
</dbReference>
<organism evidence="10 11">
    <name type="scientific">Clydaea vesicula</name>
    <dbReference type="NCBI Taxonomy" id="447962"/>
    <lineage>
        <taxon>Eukaryota</taxon>
        <taxon>Fungi</taxon>
        <taxon>Fungi incertae sedis</taxon>
        <taxon>Chytridiomycota</taxon>
        <taxon>Chytridiomycota incertae sedis</taxon>
        <taxon>Chytridiomycetes</taxon>
        <taxon>Lobulomycetales</taxon>
        <taxon>Lobulomycetaceae</taxon>
        <taxon>Clydaea</taxon>
    </lineage>
</organism>
<evidence type="ECO:0000313" key="11">
    <source>
        <dbReference type="Proteomes" id="UP001211065"/>
    </source>
</evidence>